<evidence type="ECO:0000256" key="1">
    <source>
        <dbReference type="SAM" id="MobiDB-lite"/>
    </source>
</evidence>
<reference evidence="2 3" key="1">
    <citation type="submission" date="2022-01" db="EMBL/GenBank/DDBJ databases">
        <title>A chromosomal length assembly of Cordylochernes scorpioides.</title>
        <authorList>
            <person name="Zeh D."/>
            <person name="Zeh J."/>
        </authorList>
    </citation>
    <scope>NUCLEOTIDE SEQUENCE [LARGE SCALE GENOMIC DNA]</scope>
    <source>
        <strain evidence="2">IN4F17</strain>
        <tissue evidence="2">Whole Body</tissue>
    </source>
</reference>
<dbReference type="PANTHER" id="PTHR33198">
    <property type="entry name" value="ANK_REP_REGION DOMAIN-CONTAINING PROTEIN-RELATED"/>
    <property type="match status" value="1"/>
</dbReference>
<dbReference type="EMBL" id="CP092882">
    <property type="protein sequence ID" value="UYV81191.1"/>
    <property type="molecule type" value="Genomic_DNA"/>
</dbReference>
<keyword evidence="3" id="KW-1185">Reference proteome</keyword>
<feature type="region of interest" description="Disordered" evidence="1">
    <location>
        <begin position="125"/>
        <end position="148"/>
    </location>
</feature>
<sequence>MRFKQTMAIHFKDSRITWNYVLKLSVGAYCGCWQEVRHCRQSIDHGRFSSLGKPSDVLTQDFVEPVDMAEPTQEMKRHAVIVSLAAGHTDSETAAFLKVADHLFSKFGENWKLQRRKVHVLKNQGEPLDQSQAPSEQPHTSGGARNDLGLFRRSSSMSHLAPNSPDVNPLDYYMWGVVDSNKILNILTGHFCPKPNVIVQRYHFNKHNQGNEPIATYIAELRRLSENCEFVDLDDRLRDRLVCGLRKESLVKRLLSEAALTSVELPQEEREWVGKLWLPLVCPMADITEN</sequence>
<proteinExistence type="predicted"/>
<protein>
    <recommendedName>
        <fullName evidence="4">Retrotransposon gag domain-containing protein</fullName>
    </recommendedName>
</protein>
<name>A0ABY6LIZ2_9ARAC</name>
<dbReference type="PANTHER" id="PTHR33198:SF19">
    <property type="entry name" value="CCHC-TYPE DOMAIN-CONTAINING PROTEIN"/>
    <property type="match status" value="1"/>
</dbReference>
<organism evidence="2 3">
    <name type="scientific">Cordylochernes scorpioides</name>
    <dbReference type="NCBI Taxonomy" id="51811"/>
    <lineage>
        <taxon>Eukaryota</taxon>
        <taxon>Metazoa</taxon>
        <taxon>Ecdysozoa</taxon>
        <taxon>Arthropoda</taxon>
        <taxon>Chelicerata</taxon>
        <taxon>Arachnida</taxon>
        <taxon>Pseudoscorpiones</taxon>
        <taxon>Cheliferoidea</taxon>
        <taxon>Chernetidae</taxon>
        <taxon>Cordylochernes</taxon>
    </lineage>
</organism>
<evidence type="ECO:0000313" key="3">
    <source>
        <dbReference type="Proteomes" id="UP001235939"/>
    </source>
</evidence>
<evidence type="ECO:0008006" key="4">
    <source>
        <dbReference type="Google" id="ProtNLM"/>
    </source>
</evidence>
<dbReference type="Proteomes" id="UP001235939">
    <property type="component" value="Chromosome 20"/>
</dbReference>
<evidence type="ECO:0000313" key="2">
    <source>
        <dbReference type="EMBL" id="UYV81191.1"/>
    </source>
</evidence>
<feature type="compositionally biased region" description="Polar residues" evidence="1">
    <location>
        <begin position="129"/>
        <end position="140"/>
    </location>
</feature>
<gene>
    <name evidence="2" type="ORF">LAZ67_20000276</name>
</gene>
<accession>A0ABY6LIZ2</accession>